<evidence type="ECO:0000313" key="12">
    <source>
        <dbReference type="Proteomes" id="UP000290682"/>
    </source>
</evidence>
<dbReference type="Gene3D" id="3.40.630.30">
    <property type="match status" value="1"/>
</dbReference>
<evidence type="ECO:0000256" key="5">
    <source>
        <dbReference type="ARBA" id="ARBA00023315"/>
    </source>
</evidence>
<evidence type="ECO:0000256" key="2">
    <source>
        <dbReference type="ARBA" id="ARBA00022516"/>
    </source>
</evidence>
<keyword evidence="3" id="KW-0808">Transferase</keyword>
<keyword evidence="2" id="KW-0444">Lipid biosynthesis</keyword>
<evidence type="ECO:0000256" key="7">
    <source>
        <dbReference type="ARBA" id="ARBA00039058"/>
    </source>
</evidence>
<dbReference type="InterPro" id="IPR052351">
    <property type="entry name" value="Ornithine_N-alpha-AT"/>
</dbReference>
<proteinExistence type="inferred from homology"/>
<evidence type="ECO:0000256" key="3">
    <source>
        <dbReference type="ARBA" id="ARBA00022679"/>
    </source>
</evidence>
<dbReference type="Pfam" id="PF13444">
    <property type="entry name" value="Acetyltransf_5"/>
    <property type="match status" value="1"/>
</dbReference>
<organism evidence="11 12">
    <name type="scientific">Crenobacter cavernae</name>
    <dbReference type="NCBI Taxonomy" id="2290923"/>
    <lineage>
        <taxon>Bacteria</taxon>
        <taxon>Pseudomonadati</taxon>
        <taxon>Pseudomonadota</taxon>
        <taxon>Betaproteobacteria</taxon>
        <taxon>Neisseriales</taxon>
        <taxon>Neisseriaceae</taxon>
        <taxon>Crenobacter</taxon>
    </lineage>
</organism>
<keyword evidence="5" id="KW-0012">Acyltransferase</keyword>
<accession>A0ABY0FC29</accession>
<dbReference type="PANTHER" id="PTHR37323:SF1">
    <property type="entry name" value="L-ORNITHINE N(ALPHA)-ACYLTRANSFERASE"/>
    <property type="match status" value="1"/>
</dbReference>
<dbReference type="Proteomes" id="UP000290682">
    <property type="component" value="Unassembled WGS sequence"/>
</dbReference>
<dbReference type="PANTHER" id="PTHR37323">
    <property type="entry name" value="GCN5-RELATED N-ACETYLTRANSFERASE"/>
    <property type="match status" value="1"/>
</dbReference>
<comment type="pathway">
    <text evidence="1">Lipid metabolism.</text>
</comment>
<evidence type="ECO:0000256" key="6">
    <source>
        <dbReference type="ARBA" id="ARBA00038095"/>
    </source>
</evidence>
<comment type="catalytic activity">
    <reaction evidence="10">
        <text>a (3R)-hydroxyacyl-[ACP] + L-ornithine = a lyso-ornithine lipid + holo-[ACP] + H(+)</text>
        <dbReference type="Rhea" id="RHEA:20633"/>
        <dbReference type="Rhea" id="RHEA-COMP:9685"/>
        <dbReference type="Rhea" id="RHEA-COMP:9945"/>
        <dbReference type="ChEBI" id="CHEBI:15378"/>
        <dbReference type="ChEBI" id="CHEBI:46911"/>
        <dbReference type="ChEBI" id="CHEBI:64479"/>
        <dbReference type="ChEBI" id="CHEBI:78827"/>
        <dbReference type="ChEBI" id="CHEBI:138482"/>
        <dbReference type="EC" id="2.3.2.30"/>
    </reaction>
    <physiologicalReaction direction="left-to-right" evidence="10">
        <dbReference type="Rhea" id="RHEA:20634"/>
    </physiologicalReaction>
</comment>
<evidence type="ECO:0000256" key="8">
    <source>
        <dbReference type="ARBA" id="ARBA00039866"/>
    </source>
</evidence>
<sequence length="249" mass="28110">MQLTEQRQTRERVRFTVRVADNAEDIRRAQKLRYNVFAGEMGAQLGSAHLGIDCDEYDALCDHLIVEDHASGLVVGTYRMLPPQNARRVDRLYSEHEFAIERLDNLRDRLIEVGRSCVHKDYRSGAVIALLWSGLLDYTRQRGGEYLAGCASVSLADGGHQAVSLYRQLEGQHLSPTEWRVFPHLPLPLERVHDDAPPAPLPPLIKGYLRAGAVVCGEPAWDPDFNCADFFMLLPVSQLNERHKKHFAG</sequence>
<comment type="caution">
    <text evidence="11">The sequence shown here is derived from an EMBL/GenBank/DDBJ whole genome shotgun (WGS) entry which is preliminary data.</text>
</comment>
<dbReference type="EC" id="2.3.2.30" evidence="7"/>
<dbReference type="InterPro" id="IPR016181">
    <property type="entry name" value="Acyl_CoA_acyltransferase"/>
</dbReference>
<comment type="function">
    <text evidence="9">Catalyzes the first step in the biosynthesis of ornithine lipids, which are phosphorus-free membrane lipids. Catalyzes the 3-hydroxyacyl-acyl carrier protein-dependent acylation of ornithine to form lyso-ornithine lipid (LOL).</text>
</comment>
<evidence type="ECO:0000256" key="9">
    <source>
        <dbReference type="ARBA" id="ARBA00045724"/>
    </source>
</evidence>
<reference evidence="11 12" key="1">
    <citation type="submission" date="2018-10" db="EMBL/GenBank/DDBJ databases">
        <title>Draft genome of Fastidiocella sp. strain 375T, a bacterium isolated from a karstic cave dripping water.</title>
        <authorList>
            <person name="Coelho C."/>
            <person name="Verissimo A."/>
            <person name="Tiago I."/>
        </authorList>
    </citation>
    <scope>NUCLEOTIDE SEQUENCE [LARGE SCALE GENOMIC DNA]</scope>
    <source>
        <strain evidence="11 12">CAVE-375</strain>
    </source>
</reference>
<dbReference type="EMBL" id="REGR01000007">
    <property type="protein sequence ID" value="RXZ43659.1"/>
    <property type="molecule type" value="Genomic_DNA"/>
</dbReference>
<evidence type="ECO:0000313" key="11">
    <source>
        <dbReference type="EMBL" id="RXZ43659.1"/>
    </source>
</evidence>
<dbReference type="SUPFAM" id="SSF55729">
    <property type="entry name" value="Acyl-CoA N-acyltransferases (Nat)"/>
    <property type="match status" value="1"/>
</dbReference>
<evidence type="ECO:0000256" key="4">
    <source>
        <dbReference type="ARBA" id="ARBA00023098"/>
    </source>
</evidence>
<comment type="similarity">
    <text evidence="6">Belongs to the acetyltransferase family. OlsB subfamily.</text>
</comment>
<evidence type="ECO:0000256" key="1">
    <source>
        <dbReference type="ARBA" id="ARBA00005189"/>
    </source>
</evidence>
<evidence type="ECO:0000256" key="10">
    <source>
        <dbReference type="ARBA" id="ARBA00047785"/>
    </source>
</evidence>
<keyword evidence="12" id="KW-1185">Reference proteome</keyword>
<protein>
    <recommendedName>
        <fullName evidence="8">L-ornithine N(alpha)-acyltransferase</fullName>
        <ecNumber evidence="7">2.3.2.30</ecNumber>
    </recommendedName>
</protein>
<name>A0ABY0FC29_9NEIS</name>
<dbReference type="RefSeq" id="WP_129212796.1">
    <property type="nucleotide sequence ID" value="NZ_REGR01000007.1"/>
</dbReference>
<gene>
    <name evidence="11" type="ORF">EBB06_08595</name>
</gene>
<keyword evidence="4" id="KW-0443">Lipid metabolism</keyword>